<dbReference type="KEGG" id="mah:MEALZ_0809"/>
<dbReference type="AlphaFoldDB" id="G4T277"/>
<name>G4T277_META2</name>
<keyword evidence="2" id="KW-1185">Reference proteome</keyword>
<protein>
    <submittedName>
        <fullName evidence="1">Uncharacterized protein</fullName>
    </submittedName>
</protein>
<evidence type="ECO:0000313" key="2">
    <source>
        <dbReference type="Proteomes" id="UP000008315"/>
    </source>
</evidence>
<accession>G4T277</accession>
<dbReference type="Proteomes" id="UP000008315">
    <property type="component" value="Chromosome"/>
</dbReference>
<gene>
    <name evidence="1" type="ordered locus">MEALZ_0809</name>
</gene>
<sequence length="38" mass="4232">MKKVAVRQMTKSEDRSGSIKMLVLQLVSVTVLVAIQLM</sequence>
<dbReference type="HOGENOM" id="CLU_3329964_0_0_6"/>
<evidence type="ECO:0000313" key="1">
    <source>
        <dbReference type="EMBL" id="CCE22503.1"/>
    </source>
</evidence>
<reference evidence="2" key="1">
    <citation type="journal article" date="2012" name="J. Bacteriol.">
        <title>Genome sequence of the haloalkaliphilic methanotrophic bacterium Methylomicrobium alcaliphilum 20Z.</title>
        <authorList>
            <person name="Vuilleumier S."/>
            <person name="Khmelenina V.N."/>
            <person name="Bringel F."/>
            <person name="Reshetnikov A.S."/>
            <person name="Lajus A."/>
            <person name="Mangenot S."/>
            <person name="Rouy Z."/>
            <person name="Op den Camp H.J."/>
            <person name="Jetten M.S."/>
            <person name="Dispirito A.A."/>
            <person name="Dunfield P."/>
            <person name="Klotz M.G."/>
            <person name="Semrau J.D."/>
            <person name="Stein L.Y."/>
            <person name="Barbe V."/>
            <person name="Medigue C."/>
            <person name="Trotsenko Y.A."/>
            <person name="Kalyuzhnaya M.G."/>
        </authorList>
    </citation>
    <scope>NUCLEOTIDE SEQUENCE [LARGE SCALE GENOMIC DNA]</scope>
    <source>
        <strain evidence="2">DSM 19304 / NCIMB 14124 / VKM B-2133 / 20Z</strain>
    </source>
</reference>
<organism evidence="1 2">
    <name type="scientific">Methylotuvimicrobium alcaliphilum (strain DSM 19304 / NCIMB 14124 / VKM B-2133 / 20Z)</name>
    <name type="common">Methylomicrobium alcaliphilum</name>
    <dbReference type="NCBI Taxonomy" id="1091494"/>
    <lineage>
        <taxon>Bacteria</taxon>
        <taxon>Pseudomonadati</taxon>
        <taxon>Pseudomonadota</taxon>
        <taxon>Gammaproteobacteria</taxon>
        <taxon>Methylococcales</taxon>
        <taxon>Methylococcaceae</taxon>
        <taxon>Methylotuvimicrobium</taxon>
    </lineage>
</organism>
<proteinExistence type="predicted"/>
<dbReference type="EMBL" id="FO082060">
    <property type="protein sequence ID" value="CCE22503.1"/>
    <property type="molecule type" value="Genomic_DNA"/>
</dbReference>
<dbReference type="PATRIC" id="fig|271065.3.peg.826"/>